<dbReference type="InterPro" id="IPR000652">
    <property type="entry name" value="Triosephosphate_isomerase"/>
</dbReference>
<accession>C1FHT2</accession>
<keyword evidence="10" id="KW-1185">Reference proteome</keyword>
<dbReference type="HAMAP" id="MF_00147_B">
    <property type="entry name" value="TIM_B"/>
    <property type="match status" value="1"/>
</dbReference>
<dbReference type="OMA" id="AYIDFAW"/>
<dbReference type="RefSeq" id="XP_002508897.1">
    <property type="nucleotide sequence ID" value="XM_002508851.1"/>
</dbReference>
<dbReference type="GO" id="GO:0004807">
    <property type="term" value="F:triose-phosphate isomerase activity"/>
    <property type="evidence" value="ECO:0007669"/>
    <property type="project" value="UniProtKB-EC"/>
</dbReference>
<dbReference type="EC" id="5.3.1.1" evidence="5"/>
<comment type="pathway">
    <text evidence="1">Carbohydrate degradation; glycolysis; D-glyceraldehyde 3-phosphate from glycerone phosphate: step 1/1.</text>
</comment>
<dbReference type="CDD" id="cd00311">
    <property type="entry name" value="TIM"/>
    <property type="match status" value="1"/>
</dbReference>
<dbReference type="GO" id="GO:0006094">
    <property type="term" value="P:gluconeogenesis"/>
    <property type="evidence" value="ECO:0007669"/>
    <property type="project" value="UniProtKB-KW"/>
</dbReference>
<dbReference type="GO" id="GO:0046166">
    <property type="term" value="P:glyceraldehyde-3-phosphate biosynthetic process"/>
    <property type="evidence" value="ECO:0007669"/>
    <property type="project" value="TreeGrafter"/>
</dbReference>
<dbReference type="Gene3D" id="3.20.20.70">
    <property type="entry name" value="Aldolase class I"/>
    <property type="match status" value="1"/>
</dbReference>
<evidence type="ECO:0000256" key="1">
    <source>
        <dbReference type="ARBA" id="ARBA00004680"/>
    </source>
</evidence>
<comment type="subunit">
    <text evidence="4">Homodimer.</text>
</comment>
<sequence>MASSLTHSAFRLGAFHAGFRTRCASKTPRAFARTSLVVRNEGTGRFIVGGNWKCNGTIASVAELCEGLNAGEIADNVDIVVAPPFLYIDQAVEALDAKRFKVAAQNAWVEYTLQDPTHHYDSDTGAFTGEVSAEMLEDLDVPWVILGHSERRTLLGEDNVTVGKKVAHARYHGLNVIVCVGESLEEREAGKTLEVIFAQLRAVAEEIDDREHSSWGSQVVIAYEPIWAIGTGKVATPEQAQEVHAAIRQWLVDNVSEEVSKATRIQYGGSVNDGNCEDLAKYSDIDGFLVGGASLDAEKFVRICNSSVAHYKAVGRL</sequence>
<dbReference type="EMBL" id="CP001576">
    <property type="protein sequence ID" value="ACO70155.1"/>
    <property type="molecule type" value="Genomic_DNA"/>
</dbReference>
<evidence type="ECO:0000256" key="7">
    <source>
        <dbReference type="ARBA" id="ARBA00023152"/>
    </source>
</evidence>
<evidence type="ECO:0000256" key="8">
    <source>
        <dbReference type="ARBA" id="ARBA00023235"/>
    </source>
</evidence>
<dbReference type="Proteomes" id="UP000002009">
    <property type="component" value="Chromosome 10"/>
</dbReference>
<dbReference type="PROSITE" id="PS51440">
    <property type="entry name" value="TIM_2"/>
    <property type="match status" value="1"/>
</dbReference>
<reference evidence="9 10" key="1">
    <citation type="journal article" date="2009" name="Science">
        <title>Green evolution and dynamic adaptations revealed by genomes of the marine picoeukaryotes Micromonas.</title>
        <authorList>
            <person name="Worden A.Z."/>
            <person name="Lee J.H."/>
            <person name="Mock T."/>
            <person name="Rouze P."/>
            <person name="Simmons M.P."/>
            <person name="Aerts A.L."/>
            <person name="Allen A.E."/>
            <person name="Cuvelier M.L."/>
            <person name="Derelle E."/>
            <person name="Everett M.V."/>
            <person name="Foulon E."/>
            <person name="Grimwood J."/>
            <person name="Gundlach H."/>
            <person name="Henrissat B."/>
            <person name="Napoli C."/>
            <person name="McDonald S.M."/>
            <person name="Parker M.S."/>
            <person name="Rombauts S."/>
            <person name="Salamov A."/>
            <person name="Von Dassow P."/>
            <person name="Badger J.H."/>
            <person name="Coutinho P.M."/>
            <person name="Demir E."/>
            <person name="Dubchak I."/>
            <person name="Gentemann C."/>
            <person name="Eikrem W."/>
            <person name="Gready J.E."/>
            <person name="John U."/>
            <person name="Lanier W."/>
            <person name="Lindquist E.A."/>
            <person name="Lucas S."/>
            <person name="Mayer K.F."/>
            <person name="Moreau H."/>
            <person name="Not F."/>
            <person name="Otillar R."/>
            <person name="Panaud O."/>
            <person name="Pangilinan J."/>
            <person name="Paulsen I."/>
            <person name="Piegu B."/>
            <person name="Poliakov A."/>
            <person name="Robbens S."/>
            <person name="Schmutz J."/>
            <person name="Toulza E."/>
            <person name="Wyss T."/>
            <person name="Zelensky A."/>
            <person name="Zhou K."/>
            <person name="Armbrust E.V."/>
            <person name="Bhattacharya D."/>
            <person name="Goodenough U.W."/>
            <person name="Van de Peer Y."/>
            <person name="Grigoriev I.V."/>
        </authorList>
    </citation>
    <scope>NUCLEOTIDE SEQUENCE [LARGE SCALE GENOMIC DNA]</scope>
    <source>
        <strain evidence="10">RCC299 / NOUM17</strain>
    </source>
</reference>
<organism evidence="9 10">
    <name type="scientific">Micromonas commoda (strain RCC299 / NOUM17 / CCMP2709)</name>
    <name type="common">Picoplanktonic green alga</name>
    <dbReference type="NCBI Taxonomy" id="296587"/>
    <lineage>
        <taxon>Eukaryota</taxon>
        <taxon>Viridiplantae</taxon>
        <taxon>Chlorophyta</taxon>
        <taxon>Mamiellophyceae</taxon>
        <taxon>Mamiellales</taxon>
        <taxon>Mamiellaceae</taxon>
        <taxon>Micromonas</taxon>
    </lineage>
</organism>
<dbReference type="InParanoid" id="C1FHT2"/>
<evidence type="ECO:0000256" key="5">
    <source>
        <dbReference type="ARBA" id="ARBA00011940"/>
    </source>
</evidence>
<evidence type="ECO:0000256" key="2">
    <source>
        <dbReference type="ARBA" id="ARBA00004742"/>
    </source>
</evidence>
<dbReference type="InterPro" id="IPR013785">
    <property type="entry name" value="Aldolase_TIM"/>
</dbReference>
<evidence type="ECO:0000256" key="4">
    <source>
        <dbReference type="ARBA" id="ARBA00011738"/>
    </source>
</evidence>
<dbReference type="GO" id="GO:0019563">
    <property type="term" value="P:glycerol catabolic process"/>
    <property type="evidence" value="ECO:0007669"/>
    <property type="project" value="TreeGrafter"/>
</dbReference>
<dbReference type="GeneID" id="8246895"/>
<dbReference type="PROSITE" id="PS00171">
    <property type="entry name" value="TIM_1"/>
    <property type="match status" value="1"/>
</dbReference>
<dbReference type="Pfam" id="PF00121">
    <property type="entry name" value="TIM"/>
    <property type="match status" value="1"/>
</dbReference>
<gene>
    <name evidence="9" type="primary">TIM</name>
    <name evidence="9" type="ORF">MICPUN_86041</name>
</gene>
<dbReference type="STRING" id="296587.C1FHT2"/>
<evidence type="ECO:0000256" key="6">
    <source>
        <dbReference type="ARBA" id="ARBA00022432"/>
    </source>
</evidence>
<dbReference type="KEGG" id="mis:MICPUN_86041"/>
<dbReference type="InterPro" id="IPR020861">
    <property type="entry name" value="Triosephosphate_isomerase_AS"/>
</dbReference>
<dbReference type="AlphaFoldDB" id="C1FHT2"/>
<dbReference type="eggNOG" id="KOG1643">
    <property type="taxonomic scope" value="Eukaryota"/>
</dbReference>
<dbReference type="InterPro" id="IPR035990">
    <property type="entry name" value="TIM_sf"/>
</dbReference>
<keyword evidence="7" id="KW-0324">Glycolysis</keyword>
<proteinExistence type="inferred from homology"/>
<dbReference type="FunFam" id="3.20.20.70:FF:000020">
    <property type="entry name" value="Triosephosphate isomerase"/>
    <property type="match status" value="1"/>
</dbReference>
<keyword evidence="8 9" id="KW-0413">Isomerase</keyword>
<comment type="similarity">
    <text evidence="3">Belongs to the triosephosphate isomerase family.</text>
</comment>
<dbReference type="OrthoDB" id="6715177at2759"/>
<keyword evidence="6" id="KW-0312">Gluconeogenesis</keyword>
<dbReference type="GO" id="GO:0005829">
    <property type="term" value="C:cytosol"/>
    <property type="evidence" value="ECO:0007669"/>
    <property type="project" value="TreeGrafter"/>
</dbReference>
<comment type="pathway">
    <text evidence="2">Carbohydrate biosynthesis; gluconeogenesis.</text>
</comment>
<dbReference type="PANTHER" id="PTHR21139">
    <property type="entry name" value="TRIOSEPHOSPHATE ISOMERASE"/>
    <property type="match status" value="1"/>
</dbReference>
<protein>
    <recommendedName>
        <fullName evidence="5">triose-phosphate isomerase</fullName>
        <ecNumber evidence="5">5.3.1.1</ecNumber>
    </recommendedName>
</protein>
<name>C1FHT2_MICCC</name>
<evidence type="ECO:0000313" key="9">
    <source>
        <dbReference type="EMBL" id="ACO70155.1"/>
    </source>
</evidence>
<evidence type="ECO:0000313" key="10">
    <source>
        <dbReference type="Proteomes" id="UP000002009"/>
    </source>
</evidence>
<dbReference type="GO" id="GO:0006096">
    <property type="term" value="P:glycolytic process"/>
    <property type="evidence" value="ECO:0007669"/>
    <property type="project" value="UniProtKB-KW"/>
</dbReference>
<dbReference type="InterPro" id="IPR022896">
    <property type="entry name" value="TrioseP_Isoase_bac/euk"/>
</dbReference>
<dbReference type="PANTHER" id="PTHR21139:SF2">
    <property type="entry name" value="TRIOSEPHOSPHATE ISOMERASE"/>
    <property type="match status" value="1"/>
</dbReference>
<dbReference type="SUPFAM" id="SSF51351">
    <property type="entry name" value="Triosephosphate isomerase (TIM)"/>
    <property type="match status" value="1"/>
</dbReference>
<evidence type="ECO:0000256" key="3">
    <source>
        <dbReference type="ARBA" id="ARBA00007422"/>
    </source>
</evidence>
<dbReference type="NCBIfam" id="TIGR00419">
    <property type="entry name" value="tim"/>
    <property type="match status" value="1"/>
</dbReference>